<gene>
    <name evidence="9" type="ORF">SAMN05216354_1736</name>
</gene>
<evidence type="ECO:0000313" key="10">
    <source>
        <dbReference type="Proteomes" id="UP000236735"/>
    </source>
</evidence>
<dbReference type="InterPro" id="IPR050250">
    <property type="entry name" value="Macrolide_Exporter_MacB"/>
</dbReference>
<feature type="transmembrane region" description="Helical" evidence="6">
    <location>
        <begin position="421"/>
        <end position="441"/>
    </location>
</feature>
<evidence type="ECO:0000256" key="6">
    <source>
        <dbReference type="SAM" id="Phobius"/>
    </source>
</evidence>
<reference evidence="9 10" key="1">
    <citation type="submission" date="2016-10" db="EMBL/GenBank/DDBJ databases">
        <authorList>
            <person name="de Groot N.N."/>
        </authorList>
    </citation>
    <scope>NUCLEOTIDE SEQUENCE [LARGE SCALE GENOMIC DNA]</scope>
    <source>
        <strain evidence="9 10">AR32</strain>
    </source>
</reference>
<proteinExistence type="predicted"/>
<dbReference type="InterPro" id="IPR025857">
    <property type="entry name" value="MacB_PCD"/>
</dbReference>
<evidence type="ECO:0000256" key="1">
    <source>
        <dbReference type="ARBA" id="ARBA00004651"/>
    </source>
</evidence>
<feature type="domain" description="MacB-like periplasmic core" evidence="8">
    <location>
        <begin position="15"/>
        <end position="177"/>
    </location>
</feature>
<feature type="transmembrane region" description="Helical" evidence="6">
    <location>
        <begin position="372"/>
        <end position="400"/>
    </location>
</feature>
<keyword evidence="4 6" id="KW-1133">Transmembrane helix</keyword>
<dbReference type="AlphaFoldDB" id="A0A1H5V5Z1"/>
<keyword evidence="2" id="KW-1003">Cell membrane</keyword>
<feature type="transmembrane region" description="Helical" evidence="6">
    <location>
        <begin position="755"/>
        <end position="775"/>
    </location>
</feature>
<feature type="domain" description="ABC3 transporter permease C-terminal" evidence="7">
    <location>
        <begin position="672"/>
        <end position="785"/>
    </location>
</feature>
<dbReference type="Pfam" id="PF12704">
    <property type="entry name" value="MacB_PCD"/>
    <property type="match status" value="1"/>
</dbReference>
<evidence type="ECO:0000259" key="8">
    <source>
        <dbReference type="Pfam" id="PF12704"/>
    </source>
</evidence>
<feature type="transmembrane region" description="Helical" evidence="6">
    <location>
        <begin position="666"/>
        <end position="688"/>
    </location>
</feature>
<keyword evidence="5 6" id="KW-0472">Membrane</keyword>
<dbReference type="RefSeq" id="WP_103915684.1">
    <property type="nucleotide sequence ID" value="NZ_FNUV01000004.1"/>
</dbReference>
<dbReference type="GO" id="GO:0022857">
    <property type="term" value="F:transmembrane transporter activity"/>
    <property type="evidence" value="ECO:0007669"/>
    <property type="project" value="TreeGrafter"/>
</dbReference>
<dbReference type="EMBL" id="FNUV01000004">
    <property type="protein sequence ID" value="SEF82168.1"/>
    <property type="molecule type" value="Genomic_DNA"/>
</dbReference>
<feature type="transmembrane region" description="Helical" evidence="6">
    <location>
        <begin position="326"/>
        <end position="352"/>
    </location>
</feature>
<dbReference type="InterPro" id="IPR003838">
    <property type="entry name" value="ABC3_permease_C"/>
</dbReference>
<evidence type="ECO:0000259" key="7">
    <source>
        <dbReference type="Pfam" id="PF02687"/>
    </source>
</evidence>
<feature type="transmembrane region" description="Helical" evidence="6">
    <location>
        <begin position="12"/>
        <end position="37"/>
    </location>
</feature>
<protein>
    <submittedName>
        <fullName evidence="9">Putative ABC transport system permease protein</fullName>
    </submittedName>
</protein>
<evidence type="ECO:0000256" key="2">
    <source>
        <dbReference type="ARBA" id="ARBA00022475"/>
    </source>
</evidence>
<dbReference type="GO" id="GO:0005886">
    <property type="term" value="C:plasma membrane"/>
    <property type="evidence" value="ECO:0007669"/>
    <property type="project" value="UniProtKB-SubCell"/>
</dbReference>
<dbReference type="PANTHER" id="PTHR30572:SF18">
    <property type="entry name" value="ABC-TYPE MACROLIDE FAMILY EXPORT SYSTEM PERMEASE COMPONENT 2"/>
    <property type="match status" value="1"/>
</dbReference>
<dbReference type="Proteomes" id="UP000236735">
    <property type="component" value="Unassembled WGS sequence"/>
</dbReference>
<feature type="domain" description="ABC3 transporter permease C-terminal" evidence="7">
    <location>
        <begin position="285"/>
        <end position="354"/>
    </location>
</feature>
<dbReference type="PANTHER" id="PTHR30572">
    <property type="entry name" value="MEMBRANE COMPONENT OF TRANSPORTER-RELATED"/>
    <property type="match status" value="1"/>
</dbReference>
<sequence>MKSYFNFLSRHRLFTIINIVGLCLSMAFLLLLGDLIYRQTSVENYQTRGDRTFAIGNEEFTMSHFRVGQKLQDRFPEIEAWCSISGYHMSTKIRGQHVDTKILVVAPNFFEFFDYQLLTGDKHKVLSAPNQMVVSKSFAQRYWPEGDAVGQEIVMGGEEDSSNHITYTISGIMDDFDRSVIPNEYECVVNVENHRHINMSAYAESMNNAGSSVVFLMEREGCDLRSKTTAMRDYMKTFFWLYRMEAVKEVTLTPLSTLYYDAHECSLGSGKLNHGNRDMAHLYVVIALLVLVFAIFNYVNLSVSLTTERSKEMATRRLLGLSRLQVFLKLIGESIFFTAIAFVVAYLLALVLQDKAIEMAACPMDLLKDTGIITIIGFVFIIAFVGALAGFVPASILSGYQPIDIVRGTFRRRVRQRWSHVLMVLQAVFAIVMLTVTLLLGSNIREKMDQPLGYDIDNILETWNVAGFNQSQRQTFRDRLMKLPEVETVGYGYGTPLNYLENNTTQADDGSVVSLRYFMGDSCFFNILNIHPEKTYSDDGIGVNHQLLRQFGKSDDAREIVTTRGHMTIHVGALYPDFVFLNVMNEEENPTPYLIFKIDEFRDDSKSYIRENYGSPRMAIVKYYGDRKKVEEAMTRLLKELTGHEVEEIRSLRQQHHTWYEDYERFLNVLTVFTVVALLIAVLGLMAMNSYFVGQRRREIAVRRVFGAEIGSITLRLLRTVFMQSLVAAIIAIPLAYWLAPAAGNISGLHVEMQFMPLLLSLIIVLVVNVLTAALQGWRAATENPINNIKNE</sequence>
<comment type="subcellular location">
    <subcellularLocation>
        <location evidence="1">Cell membrane</location>
        <topology evidence="1">Multi-pass membrane protein</topology>
    </subcellularLocation>
</comment>
<feature type="transmembrane region" description="Helical" evidence="6">
    <location>
        <begin position="721"/>
        <end position="740"/>
    </location>
</feature>
<dbReference type="Pfam" id="PF02687">
    <property type="entry name" value="FtsX"/>
    <property type="match status" value="2"/>
</dbReference>
<evidence type="ECO:0000256" key="4">
    <source>
        <dbReference type="ARBA" id="ARBA00022989"/>
    </source>
</evidence>
<evidence type="ECO:0000256" key="3">
    <source>
        <dbReference type="ARBA" id="ARBA00022692"/>
    </source>
</evidence>
<name>A0A1H5V5Z1_XYLRU</name>
<organism evidence="9 10">
    <name type="scientific">Xylanibacter ruminicola</name>
    <name type="common">Prevotella ruminicola</name>
    <dbReference type="NCBI Taxonomy" id="839"/>
    <lineage>
        <taxon>Bacteria</taxon>
        <taxon>Pseudomonadati</taxon>
        <taxon>Bacteroidota</taxon>
        <taxon>Bacteroidia</taxon>
        <taxon>Bacteroidales</taxon>
        <taxon>Prevotellaceae</taxon>
        <taxon>Xylanibacter</taxon>
    </lineage>
</organism>
<accession>A0A1H5V5Z1</accession>
<evidence type="ECO:0000313" key="9">
    <source>
        <dbReference type="EMBL" id="SEF82168.1"/>
    </source>
</evidence>
<keyword evidence="3 6" id="KW-0812">Transmembrane</keyword>
<feature type="transmembrane region" description="Helical" evidence="6">
    <location>
        <begin position="282"/>
        <end position="305"/>
    </location>
</feature>
<evidence type="ECO:0000256" key="5">
    <source>
        <dbReference type="ARBA" id="ARBA00023136"/>
    </source>
</evidence>